<feature type="transmembrane region" description="Helical" evidence="3">
    <location>
        <begin position="785"/>
        <end position="807"/>
    </location>
</feature>
<feature type="transmembrane region" description="Helical" evidence="3">
    <location>
        <begin position="651"/>
        <end position="670"/>
    </location>
</feature>
<feature type="transmembrane region" description="Helical" evidence="3">
    <location>
        <begin position="259"/>
        <end position="282"/>
    </location>
</feature>
<dbReference type="STRING" id="623744.A0A553QXN1"/>
<feature type="transmembrane region" description="Helical" evidence="3">
    <location>
        <begin position="676"/>
        <end position="696"/>
    </location>
</feature>
<comment type="subcellular location">
    <subcellularLocation>
        <location evidence="1">Membrane</location>
    </subcellularLocation>
</comment>
<accession>A0A553QXN1</accession>
<dbReference type="GO" id="GO:0050501">
    <property type="term" value="F:hyaluronan synthase activity"/>
    <property type="evidence" value="ECO:0007669"/>
    <property type="project" value="TreeGrafter"/>
</dbReference>
<dbReference type="PANTHER" id="PTHR22913:SF4">
    <property type="entry name" value="HYALURONAN SYNTHASE 1"/>
    <property type="match status" value="1"/>
</dbReference>
<dbReference type="AlphaFoldDB" id="A0A553QXN1"/>
<evidence type="ECO:0000313" key="5">
    <source>
        <dbReference type="Proteomes" id="UP000316079"/>
    </source>
</evidence>
<keyword evidence="5" id="KW-1185">Reference proteome</keyword>
<reference evidence="4 5" key="1">
    <citation type="journal article" date="2019" name="Sci. Data">
        <title>Hybrid genome assembly and annotation of Danionella translucida.</title>
        <authorList>
            <person name="Kadobianskyi M."/>
            <person name="Schulze L."/>
            <person name="Schuelke M."/>
            <person name="Judkewitz B."/>
        </authorList>
    </citation>
    <scope>NUCLEOTIDE SEQUENCE [LARGE SCALE GENOMIC DNA]</scope>
    <source>
        <strain evidence="4 5">Bolton</strain>
    </source>
</reference>
<evidence type="ECO:0000313" key="4">
    <source>
        <dbReference type="EMBL" id="TRY94724.1"/>
    </source>
</evidence>
<dbReference type="OrthoDB" id="9876900at2759"/>
<dbReference type="PANTHER" id="PTHR22913">
    <property type="entry name" value="HYALURONAN SYNTHASE"/>
    <property type="match status" value="1"/>
</dbReference>
<dbReference type="EMBL" id="SRMA01025430">
    <property type="protein sequence ID" value="TRY94724.1"/>
    <property type="molecule type" value="Genomic_DNA"/>
</dbReference>
<dbReference type="Gene3D" id="3.90.550.10">
    <property type="entry name" value="Spore Coat Polysaccharide Biosynthesis Protein SpsA, Chain A"/>
    <property type="match status" value="1"/>
</dbReference>
<dbReference type="GO" id="GO:0085029">
    <property type="term" value="P:extracellular matrix assembly"/>
    <property type="evidence" value="ECO:0007669"/>
    <property type="project" value="TreeGrafter"/>
</dbReference>
<sequence length="823" mass="93230">MRVRGTSISFINQPIRVEGGASEAVPGAWHCVSLEAIAAACCFFSGILLQSGSVKQAVGARGGVLGRGLSAGADSSVQMQPAGCGRVRSTTPAFHTNSRSAAVRNLMRQPSGEVLQALCHKRAASCALKPLTKPWNASEDPPLHGSASSYEIMSTTPPVELSQCCSRCVTEVLRSPKEFLTCDSLIAISGAEQVTEEEKTPGGRGILALGRKMDLKPVLRKVGSLVRAVLTFLFALLVLGVMLWAYIDGFQIATSPFSIISFGFYGVLLSVHVLVQSFFAFVEHRRMKARRKPCSYTKTVGFTISAFQEDPAYLLECLQSVRALQYPSELLRVVMVVDGNSDDDRYMMQMFCEVFADRDPGCYVWQNNYHSWNPTGEHDKVLFEDPQRFDVEELIRTKQYVCIMQKWGGKREVMYTAFKALGSSVDYIQVCDSDTKLDTLATVELCKVLESNPKYGAVGGDVMILNLTDSYISFMSSLRYWMAFNIERSCQSFFDCVSCISGPLGLYRNDLLQMFLESWYNQKFLGTHCTFGDDRHLTNRMLSMGYATKAGDGRQIANLMKSFWKPSVWLSHAAPLFGERERERESYIRFLTARSGSTRYTARSKCYTETPAQFLRWLSQQTRWTKSYFREWLYNAMWWHKHHLWMTYESIVSGIFPFFVTGTIIKVFWTGSLWDILWVLCCIQLIGLVKAAYACILRQDLVMVFMSLYSALYMTSLLPAKYFSILTMNKSSWGTSGRRKMVGNYIPLLPLSVWAAILLGGLGYTIHKEVNKAWTTKAKVFEKKFLMYGAVAYTCYWMIMSALYWIWFRRLFRKRSQSYTVNV</sequence>
<keyword evidence="3" id="KW-1133">Transmembrane helix</keyword>
<evidence type="ECO:0000256" key="3">
    <source>
        <dbReference type="SAM" id="Phobius"/>
    </source>
</evidence>
<keyword evidence="2 3" id="KW-0472">Membrane</keyword>
<evidence type="ECO:0000256" key="1">
    <source>
        <dbReference type="ARBA" id="ARBA00004370"/>
    </source>
</evidence>
<dbReference type="SUPFAM" id="SSF53448">
    <property type="entry name" value="Nucleotide-diphospho-sugar transferases"/>
    <property type="match status" value="1"/>
</dbReference>
<feature type="transmembrane region" description="Helical" evidence="3">
    <location>
        <begin position="703"/>
        <end position="725"/>
    </location>
</feature>
<dbReference type="GO" id="GO:0030213">
    <property type="term" value="P:hyaluronan biosynthetic process"/>
    <property type="evidence" value="ECO:0007669"/>
    <property type="project" value="TreeGrafter"/>
</dbReference>
<organism evidence="4 5">
    <name type="scientific">Danionella cerebrum</name>
    <dbReference type="NCBI Taxonomy" id="2873325"/>
    <lineage>
        <taxon>Eukaryota</taxon>
        <taxon>Metazoa</taxon>
        <taxon>Chordata</taxon>
        <taxon>Craniata</taxon>
        <taxon>Vertebrata</taxon>
        <taxon>Euteleostomi</taxon>
        <taxon>Actinopterygii</taxon>
        <taxon>Neopterygii</taxon>
        <taxon>Teleostei</taxon>
        <taxon>Ostariophysi</taxon>
        <taxon>Cypriniformes</taxon>
        <taxon>Danionidae</taxon>
        <taxon>Danioninae</taxon>
        <taxon>Danionella</taxon>
    </lineage>
</organism>
<dbReference type="GO" id="GO:0005886">
    <property type="term" value="C:plasma membrane"/>
    <property type="evidence" value="ECO:0007669"/>
    <property type="project" value="TreeGrafter"/>
</dbReference>
<comment type="caution">
    <text evidence="4">The sequence shown here is derived from an EMBL/GenBank/DDBJ whole genome shotgun (WGS) entry which is preliminary data.</text>
</comment>
<keyword evidence="3" id="KW-0812">Transmembrane</keyword>
<protein>
    <submittedName>
        <fullName evidence="4">Uncharacterized protein</fullName>
    </submittedName>
</protein>
<name>A0A553QXN1_9TELE</name>
<evidence type="ECO:0000256" key="2">
    <source>
        <dbReference type="ARBA" id="ARBA00023136"/>
    </source>
</evidence>
<gene>
    <name evidence="4" type="ORF">DNTS_021612</name>
</gene>
<dbReference type="InterPro" id="IPR029044">
    <property type="entry name" value="Nucleotide-diphossugar_trans"/>
</dbReference>
<feature type="transmembrane region" description="Helical" evidence="3">
    <location>
        <begin position="745"/>
        <end position="764"/>
    </location>
</feature>
<dbReference type="Proteomes" id="UP000316079">
    <property type="component" value="Unassembled WGS sequence"/>
</dbReference>
<feature type="transmembrane region" description="Helical" evidence="3">
    <location>
        <begin position="225"/>
        <end position="247"/>
    </location>
</feature>
<proteinExistence type="predicted"/>